<dbReference type="SMART" id="SM00409">
    <property type="entry name" value="IG"/>
    <property type="match status" value="1"/>
</dbReference>
<accession>A0A803JSP8</accession>
<keyword evidence="5" id="KW-1133">Transmembrane helix</keyword>
<dbReference type="InterPro" id="IPR051713">
    <property type="entry name" value="T-cell_Activation_Regulation"/>
</dbReference>
<dbReference type="SUPFAM" id="SSF48726">
    <property type="entry name" value="Immunoglobulin"/>
    <property type="match status" value="1"/>
</dbReference>
<evidence type="ECO:0000256" key="6">
    <source>
        <dbReference type="ARBA" id="ARBA00023136"/>
    </source>
</evidence>
<organism evidence="13">
    <name type="scientific">Xenopus tropicalis</name>
    <name type="common">Western clawed frog</name>
    <name type="synonym">Silurana tropicalis</name>
    <dbReference type="NCBI Taxonomy" id="8364"/>
    <lineage>
        <taxon>Eukaryota</taxon>
        <taxon>Metazoa</taxon>
        <taxon>Chordata</taxon>
        <taxon>Craniata</taxon>
        <taxon>Vertebrata</taxon>
        <taxon>Euteleostomi</taxon>
        <taxon>Amphibia</taxon>
        <taxon>Batrachia</taxon>
        <taxon>Anura</taxon>
        <taxon>Pipoidea</taxon>
        <taxon>Pipidae</taxon>
        <taxon>Xenopodinae</taxon>
        <taxon>Xenopus</taxon>
        <taxon>Silurana</taxon>
    </lineage>
</organism>
<comment type="subcellular location">
    <subcellularLocation>
        <location evidence="1">Cell membrane</location>
        <topology evidence="1">Single-pass type I membrane protein</topology>
    </subcellularLocation>
</comment>
<feature type="compositionally biased region" description="Basic and acidic residues" evidence="11">
    <location>
        <begin position="161"/>
        <end position="170"/>
    </location>
</feature>
<evidence type="ECO:0000256" key="2">
    <source>
        <dbReference type="ARBA" id="ARBA00022475"/>
    </source>
</evidence>
<dbReference type="Pfam" id="PF07686">
    <property type="entry name" value="V-set"/>
    <property type="match status" value="1"/>
</dbReference>
<evidence type="ECO:0000256" key="1">
    <source>
        <dbReference type="ARBA" id="ARBA00004251"/>
    </source>
</evidence>
<evidence type="ECO:0000256" key="10">
    <source>
        <dbReference type="ARBA" id="ARBA00023319"/>
    </source>
</evidence>
<keyword evidence="7" id="KW-1015">Disulfide bond</keyword>
<evidence type="ECO:0000256" key="4">
    <source>
        <dbReference type="ARBA" id="ARBA00022729"/>
    </source>
</evidence>
<evidence type="ECO:0000256" key="8">
    <source>
        <dbReference type="ARBA" id="ARBA00023170"/>
    </source>
</evidence>
<feature type="domain" description="Ig-like" evidence="12">
    <location>
        <begin position="14"/>
        <end position="112"/>
    </location>
</feature>
<keyword evidence="3" id="KW-0812">Transmembrane</keyword>
<keyword evidence="10" id="KW-0393">Immunoglobulin domain</keyword>
<dbReference type="Ensembl" id="ENSXETT00000109149">
    <property type="protein sequence ID" value="ENSXETP00000111045"/>
    <property type="gene ID" value="ENSXETG00000047292"/>
</dbReference>
<dbReference type="PANTHER" id="PTHR25466">
    <property type="entry name" value="T-LYMPHOCYTE ACTIVATION ANTIGEN"/>
    <property type="match status" value="1"/>
</dbReference>
<feature type="region of interest" description="Disordered" evidence="11">
    <location>
        <begin position="150"/>
        <end position="170"/>
    </location>
</feature>
<evidence type="ECO:0000259" key="12">
    <source>
        <dbReference type="PROSITE" id="PS50835"/>
    </source>
</evidence>
<keyword evidence="8" id="KW-0675">Receptor</keyword>
<dbReference type="InterPro" id="IPR003599">
    <property type="entry name" value="Ig_sub"/>
</dbReference>
<keyword evidence="9" id="KW-0325">Glycoprotein</keyword>
<keyword evidence="6" id="KW-0472">Membrane</keyword>
<name>A0A803JSP8_XENTR</name>
<reference evidence="13" key="2">
    <citation type="submission" date="2021-03" db="UniProtKB">
        <authorList>
            <consortium name="Ensembl"/>
        </authorList>
    </citation>
    <scope>IDENTIFICATION</scope>
</reference>
<dbReference type="PROSITE" id="PS50835">
    <property type="entry name" value="IG_LIKE"/>
    <property type="match status" value="1"/>
</dbReference>
<dbReference type="InterPro" id="IPR013106">
    <property type="entry name" value="Ig_V-set"/>
</dbReference>
<dbReference type="AlphaFoldDB" id="A0A803JSP8"/>
<proteinExistence type="predicted"/>
<dbReference type="GeneTree" id="ENSGT01010000230144"/>
<evidence type="ECO:0000256" key="7">
    <source>
        <dbReference type="ARBA" id="ARBA00023157"/>
    </source>
</evidence>
<evidence type="ECO:0000313" key="13">
    <source>
        <dbReference type="Ensembl" id="ENSXETP00000111045"/>
    </source>
</evidence>
<sequence>LLYSLVHILFYAHPGIYIQKVSAATSLEHAGSVTLNCTFDAEHNTYSVTWFLGCENKSNLVDHPCYKHRVQFDNNKRQVTISNLTETDSGTYCCSVEVANGKRGAGNGTRVEVKQRQCKSGTVSLAGHTRVDYFFFKVLSTRYRPPVADLHPISPPTGGRYRVESTLKKN</sequence>
<dbReference type="Gene3D" id="2.60.40.10">
    <property type="entry name" value="Immunoglobulins"/>
    <property type="match status" value="1"/>
</dbReference>
<dbReference type="GO" id="GO:0005886">
    <property type="term" value="C:plasma membrane"/>
    <property type="evidence" value="ECO:0007669"/>
    <property type="project" value="UniProtKB-SubCell"/>
</dbReference>
<dbReference type="InterPro" id="IPR007110">
    <property type="entry name" value="Ig-like_dom"/>
</dbReference>
<evidence type="ECO:0000256" key="9">
    <source>
        <dbReference type="ARBA" id="ARBA00023180"/>
    </source>
</evidence>
<dbReference type="InterPro" id="IPR013783">
    <property type="entry name" value="Ig-like_fold"/>
</dbReference>
<dbReference type="InterPro" id="IPR036179">
    <property type="entry name" value="Ig-like_dom_sf"/>
</dbReference>
<evidence type="ECO:0000256" key="3">
    <source>
        <dbReference type="ARBA" id="ARBA00022692"/>
    </source>
</evidence>
<evidence type="ECO:0000256" key="5">
    <source>
        <dbReference type="ARBA" id="ARBA00022989"/>
    </source>
</evidence>
<dbReference type="PANTHER" id="PTHR25466:SF9">
    <property type="entry name" value="FIBRONECTIN TYPE-III DOMAIN-CONTAINING PROTEIN"/>
    <property type="match status" value="1"/>
</dbReference>
<dbReference type="InParanoid" id="A0A803JSP8"/>
<reference evidence="13" key="1">
    <citation type="journal article" date="2010" name="Science">
        <title>The genome of the Western clawed frog Xenopus tropicalis.</title>
        <authorList>
            <person name="Hellsten U."/>
            <person name="Harland R.M."/>
            <person name="Gilchrist M.J."/>
            <person name="Hendrix D."/>
            <person name="Jurka J."/>
            <person name="Kapitonov V."/>
            <person name="Ovcharenko I."/>
            <person name="Putnam N.H."/>
            <person name="Shu S."/>
            <person name="Taher L."/>
            <person name="Blitz I.L."/>
            <person name="Blumberg B."/>
            <person name="Dichmann D.S."/>
            <person name="Dubchak I."/>
            <person name="Amaya E."/>
            <person name="Detter J.C."/>
            <person name="Fletcher R."/>
            <person name="Gerhard D.S."/>
            <person name="Goodstein D."/>
            <person name="Graves T."/>
            <person name="Grigoriev I.V."/>
            <person name="Grimwood J."/>
            <person name="Kawashima T."/>
            <person name="Lindquist E."/>
            <person name="Lucas S.M."/>
            <person name="Mead P.E."/>
            <person name="Mitros T."/>
            <person name="Ogino H."/>
            <person name="Ohta Y."/>
            <person name="Poliakov A.V."/>
            <person name="Pollet N."/>
            <person name="Robert J."/>
            <person name="Salamov A."/>
            <person name="Sater A.K."/>
            <person name="Schmutz J."/>
            <person name="Terry A."/>
            <person name="Vize P.D."/>
            <person name="Warren W.C."/>
            <person name="Wells D."/>
            <person name="Wills A."/>
            <person name="Wilson R.K."/>
            <person name="Zimmerman L.B."/>
            <person name="Zorn A.M."/>
            <person name="Grainger R."/>
            <person name="Grammer T."/>
            <person name="Khokha M.K."/>
            <person name="Richardson P.M."/>
            <person name="Rokhsar D.S."/>
        </authorList>
    </citation>
    <scope>NUCLEOTIDE SEQUENCE [LARGE SCALE GENOMIC DNA]</scope>
    <source>
        <strain evidence="13">Nigerian</strain>
    </source>
</reference>
<keyword evidence="2" id="KW-1003">Cell membrane</keyword>
<evidence type="ECO:0000256" key="11">
    <source>
        <dbReference type="SAM" id="MobiDB-lite"/>
    </source>
</evidence>
<protein>
    <recommendedName>
        <fullName evidence="12">Ig-like domain-containing protein</fullName>
    </recommendedName>
</protein>
<keyword evidence="4" id="KW-0732">Signal</keyword>